<keyword evidence="3" id="KW-0963">Cytoplasm</keyword>
<reference evidence="7" key="1">
    <citation type="submission" date="2023-05" db="EMBL/GenBank/DDBJ databases">
        <title>Genome and transcriptome analyses reveal genes involved in the formation of fine ridges on petal epidermal cells in Hibiscus trionum.</title>
        <authorList>
            <person name="Koshimizu S."/>
            <person name="Masuda S."/>
            <person name="Ishii T."/>
            <person name="Shirasu K."/>
            <person name="Hoshino A."/>
            <person name="Arita M."/>
        </authorList>
    </citation>
    <scope>NUCLEOTIDE SEQUENCE</scope>
    <source>
        <strain evidence="7">Hamamatsu line</strain>
    </source>
</reference>
<comment type="subcellular location">
    <subcellularLocation>
        <location evidence="1">Cytoplasm</location>
        <location evidence="1">Cytosol</location>
    </subcellularLocation>
</comment>
<dbReference type="GO" id="GO:0003743">
    <property type="term" value="F:translation initiation factor activity"/>
    <property type="evidence" value="ECO:0007669"/>
    <property type="project" value="TreeGrafter"/>
</dbReference>
<evidence type="ECO:0000256" key="2">
    <source>
        <dbReference type="ARBA" id="ARBA00007878"/>
    </source>
</evidence>
<dbReference type="OrthoDB" id="10250549at2759"/>
<dbReference type="GO" id="GO:0005829">
    <property type="term" value="C:cytosol"/>
    <property type="evidence" value="ECO:0007669"/>
    <property type="project" value="UniProtKB-SubCell"/>
</dbReference>
<evidence type="ECO:0000256" key="5">
    <source>
        <dbReference type="ARBA" id="ARBA00022917"/>
    </source>
</evidence>
<keyword evidence="5" id="KW-0648">Protein biosynthesis</keyword>
<proteinExistence type="inferred from homology"/>
<keyword evidence="4" id="KW-0396">Initiation factor</keyword>
<comment type="subunit">
    <text evidence="6">Component of the translation initiation factor 2B (eIF2B) complex which is a heterodecamer of two sets of five different subunits: alpha, beta, gamma, delta and epsilon. Subunits alpha, beta and delta comprise a regulatory subcomplex and subunits epsilon and gamma comprise a catalytic subcomplex. Within the complex, the hexameric regulatory complex resides at the center, with the two heterodimeric catalytic subcomplexes bound on opposite sides.</text>
</comment>
<gene>
    <name evidence="7" type="ORF">HRI_000432700</name>
</gene>
<dbReference type="AlphaFoldDB" id="A0A9W7GYA5"/>
<sequence length="94" mass="10448">MDFQLVVLVGGNSRNLTPFVSMVPVVNRLVLYYVLHQMEQSNLKNLVVLVEGKDTSFLVGGWISKIFTDGLHIVIVAVPKDIRAVKALTLQKNV</sequence>
<dbReference type="InterPro" id="IPR051960">
    <property type="entry name" value="eIF2B_gamma"/>
</dbReference>
<evidence type="ECO:0000256" key="6">
    <source>
        <dbReference type="ARBA" id="ARBA00046432"/>
    </source>
</evidence>
<dbReference type="PANTHER" id="PTHR45989:SF1">
    <property type="entry name" value="TRANSLATION INITIATION FACTOR EIF-2B SUBUNIT GAMMA"/>
    <property type="match status" value="1"/>
</dbReference>
<name>A0A9W7GYA5_HIBTR</name>
<dbReference type="Proteomes" id="UP001165190">
    <property type="component" value="Unassembled WGS sequence"/>
</dbReference>
<comment type="similarity">
    <text evidence="2">Belongs to the eIF-2B gamma/epsilon subunits family.</text>
</comment>
<protein>
    <recommendedName>
        <fullName evidence="9">Nucleotidyl transferase domain-containing protein</fullName>
    </recommendedName>
</protein>
<dbReference type="EMBL" id="BSYR01000005">
    <property type="protein sequence ID" value="GMI67634.1"/>
    <property type="molecule type" value="Genomic_DNA"/>
</dbReference>
<dbReference type="GO" id="GO:0005085">
    <property type="term" value="F:guanyl-nucleotide exchange factor activity"/>
    <property type="evidence" value="ECO:0007669"/>
    <property type="project" value="TreeGrafter"/>
</dbReference>
<evidence type="ECO:0000313" key="8">
    <source>
        <dbReference type="Proteomes" id="UP001165190"/>
    </source>
</evidence>
<accession>A0A9W7GYA5</accession>
<keyword evidence="8" id="KW-1185">Reference proteome</keyword>
<evidence type="ECO:0000256" key="1">
    <source>
        <dbReference type="ARBA" id="ARBA00004514"/>
    </source>
</evidence>
<dbReference type="GO" id="GO:0002183">
    <property type="term" value="P:cytoplasmic translational initiation"/>
    <property type="evidence" value="ECO:0007669"/>
    <property type="project" value="TreeGrafter"/>
</dbReference>
<evidence type="ECO:0008006" key="9">
    <source>
        <dbReference type="Google" id="ProtNLM"/>
    </source>
</evidence>
<dbReference type="GO" id="GO:0005851">
    <property type="term" value="C:eukaryotic translation initiation factor 2B complex"/>
    <property type="evidence" value="ECO:0007669"/>
    <property type="project" value="TreeGrafter"/>
</dbReference>
<comment type="caution">
    <text evidence="7">The sequence shown here is derived from an EMBL/GenBank/DDBJ whole genome shotgun (WGS) entry which is preliminary data.</text>
</comment>
<dbReference type="PANTHER" id="PTHR45989">
    <property type="entry name" value="TRANSLATION INITIATION FACTOR EIF-2B SUBUNIT GAMMA"/>
    <property type="match status" value="1"/>
</dbReference>
<evidence type="ECO:0000313" key="7">
    <source>
        <dbReference type="EMBL" id="GMI67634.1"/>
    </source>
</evidence>
<organism evidence="7 8">
    <name type="scientific">Hibiscus trionum</name>
    <name type="common">Flower of an hour</name>
    <dbReference type="NCBI Taxonomy" id="183268"/>
    <lineage>
        <taxon>Eukaryota</taxon>
        <taxon>Viridiplantae</taxon>
        <taxon>Streptophyta</taxon>
        <taxon>Embryophyta</taxon>
        <taxon>Tracheophyta</taxon>
        <taxon>Spermatophyta</taxon>
        <taxon>Magnoliopsida</taxon>
        <taxon>eudicotyledons</taxon>
        <taxon>Gunneridae</taxon>
        <taxon>Pentapetalae</taxon>
        <taxon>rosids</taxon>
        <taxon>malvids</taxon>
        <taxon>Malvales</taxon>
        <taxon>Malvaceae</taxon>
        <taxon>Malvoideae</taxon>
        <taxon>Hibiscus</taxon>
    </lineage>
</organism>
<evidence type="ECO:0000256" key="4">
    <source>
        <dbReference type="ARBA" id="ARBA00022540"/>
    </source>
</evidence>
<evidence type="ECO:0000256" key="3">
    <source>
        <dbReference type="ARBA" id="ARBA00022490"/>
    </source>
</evidence>